<dbReference type="EMBL" id="JH668317">
    <property type="protein sequence ID" value="KAG6445183.1"/>
    <property type="molecule type" value="Genomic_DNA"/>
</dbReference>
<dbReference type="CDD" id="cd00109">
    <property type="entry name" value="Kunitz-type"/>
    <property type="match status" value="1"/>
</dbReference>
<dbReference type="EMBL" id="JH668317">
    <property type="protein sequence ID" value="KAG6445184.1"/>
    <property type="molecule type" value="Genomic_DNA"/>
</dbReference>
<evidence type="ECO:0000256" key="4">
    <source>
        <dbReference type="SAM" id="SignalP"/>
    </source>
</evidence>
<sequence length="78" mass="8610">MNKVFAFIFIAAVICSGLTDAEDICSLEPRSGPCRAEFLRYAYYSEENKCKLFGYGGCDGNANNFETMGECVKACVKQ</sequence>
<dbReference type="Pfam" id="PF00014">
    <property type="entry name" value="Kunitz_BPTI"/>
    <property type="match status" value="1"/>
</dbReference>
<dbReference type="GO" id="GO:0005615">
    <property type="term" value="C:extracellular space"/>
    <property type="evidence" value="ECO:0007669"/>
    <property type="project" value="TreeGrafter"/>
</dbReference>
<dbReference type="InterPro" id="IPR036880">
    <property type="entry name" value="Kunitz_BPTI_sf"/>
</dbReference>
<dbReference type="InterPro" id="IPR002223">
    <property type="entry name" value="Kunitz_BPTI"/>
</dbReference>
<feature type="chain" id="PRO_5038276335" description="BPTI/Kunitz inhibitor domain-containing protein" evidence="4">
    <location>
        <begin position="22"/>
        <end position="78"/>
    </location>
</feature>
<dbReference type="OrthoDB" id="4473401at2759"/>
<comment type="caution">
    <text evidence="6">The sequence shown here is derived from an EMBL/GenBank/DDBJ whole genome shotgun (WGS) entry which is preliminary data.</text>
</comment>
<dbReference type="FunFam" id="4.10.410.10:FF:000020">
    <property type="entry name" value="Collagen, type VI, alpha 3"/>
    <property type="match status" value="1"/>
</dbReference>
<dbReference type="PANTHER" id="PTHR10083">
    <property type="entry name" value="KUNITZ-TYPE PROTEASE INHIBITOR-RELATED"/>
    <property type="match status" value="1"/>
</dbReference>
<dbReference type="PROSITE" id="PS50279">
    <property type="entry name" value="BPTI_KUNITZ_2"/>
    <property type="match status" value="1"/>
</dbReference>
<accession>A0A921YTD2</accession>
<dbReference type="InterPro" id="IPR050098">
    <property type="entry name" value="TFPI/VKTCI-like"/>
</dbReference>
<evidence type="ECO:0000256" key="2">
    <source>
        <dbReference type="ARBA" id="ARBA00022900"/>
    </source>
</evidence>
<dbReference type="InterPro" id="IPR020901">
    <property type="entry name" value="Prtase_inh_Kunz-CS"/>
</dbReference>
<reference evidence="6" key="1">
    <citation type="journal article" date="2016" name="Insect Biochem. Mol. Biol.">
        <title>Multifaceted biological insights from a draft genome sequence of the tobacco hornworm moth, Manduca sexta.</title>
        <authorList>
            <person name="Kanost M.R."/>
            <person name="Arrese E.L."/>
            <person name="Cao X."/>
            <person name="Chen Y.R."/>
            <person name="Chellapilla S."/>
            <person name="Goldsmith M.R."/>
            <person name="Grosse-Wilde E."/>
            <person name="Heckel D.G."/>
            <person name="Herndon N."/>
            <person name="Jiang H."/>
            <person name="Papanicolaou A."/>
            <person name="Qu J."/>
            <person name="Soulages J.L."/>
            <person name="Vogel H."/>
            <person name="Walters J."/>
            <person name="Waterhouse R.M."/>
            <person name="Ahn S.J."/>
            <person name="Almeida F.C."/>
            <person name="An C."/>
            <person name="Aqrawi P."/>
            <person name="Bretschneider A."/>
            <person name="Bryant W.B."/>
            <person name="Bucks S."/>
            <person name="Chao H."/>
            <person name="Chevignon G."/>
            <person name="Christen J.M."/>
            <person name="Clarke D.F."/>
            <person name="Dittmer N.T."/>
            <person name="Ferguson L.C.F."/>
            <person name="Garavelou S."/>
            <person name="Gordon K.H.J."/>
            <person name="Gunaratna R.T."/>
            <person name="Han Y."/>
            <person name="Hauser F."/>
            <person name="He Y."/>
            <person name="Heidel-Fischer H."/>
            <person name="Hirsh A."/>
            <person name="Hu Y."/>
            <person name="Jiang H."/>
            <person name="Kalra D."/>
            <person name="Klinner C."/>
            <person name="Konig C."/>
            <person name="Kovar C."/>
            <person name="Kroll A.R."/>
            <person name="Kuwar S.S."/>
            <person name="Lee S.L."/>
            <person name="Lehman R."/>
            <person name="Li K."/>
            <person name="Li Z."/>
            <person name="Liang H."/>
            <person name="Lovelace S."/>
            <person name="Lu Z."/>
            <person name="Mansfield J.H."/>
            <person name="McCulloch K.J."/>
            <person name="Mathew T."/>
            <person name="Morton B."/>
            <person name="Muzny D.M."/>
            <person name="Neunemann D."/>
            <person name="Ongeri F."/>
            <person name="Pauchet Y."/>
            <person name="Pu L.L."/>
            <person name="Pyrousis I."/>
            <person name="Rao X.J."/>
            <person name="Redding A."/>
            <person name="Roesel C."/>
            <person name="Sanchez-Gracia A."/>
            <person name="Schaack S."/>
            <person name="Shukla A."/>
            <person name="Tetreau G."/>
            <person name="Wang Y."/>
            <person name="Xiong G.H."/>
            <person name="Traut W."/>
            <person name="Walsh T.K."/>
            <person name="Worley K.C."/>
            <person name="Wu D."/>
            <person name="Wu W."/>
            <person name="Wu Y.Q."/>
            <person name="Zhang X."/>
            <person name="Zou Z."/>
            <person name="Zucker H."/>
            <person name="Briscoe A.D."/>
            <person name="Burmester T."/>
            <person name="Clem R.J."/>
            <person name="Feyereisen R."/>
            <person name="Grimmelikhuijzen C.J.P."/>
            <person name="Hamodrakas S.J."/>
            <person name="Hansson B.S."/>
            <person name="Huguet E."/>
            <person name="Jermiin L.S."/>
            <person name="Lan Q."/>
            <person name="Lehman H.K."/>
            <person name="Lorenzen M."/>
            <person name="Merzendorfer H."/>
            <person name="Michalopoulos I."/>
            <person name="Morton D.B."/>
            <person name="Muthukrishnan S."/>
            <person name="Oakeshott J.G."/>
            <person name="Palmer W."/>
            <person name="Park Y."/>
            <person name="Passarelli A.L."/>
            <person name="Rozas J."/>
            <person name="Schwartz L.M."/>
            <person name="Smith W."/>
            <person name="Southgate A."/>
            <person name="Vilcinskas A."/>
            <person name="Vogt R."/>
            <person name="Wang P."/>
            <person name="Werren J."/>
            <person name="Yu X.Q."/>
            <person name="Zhou J.J."/>
            <person name="Brown S.J."/>
            <person name="Scherer S.E."/>
            <person name="Richards S."/>
            <person name="Blissard G.W."/>
        </authorList>
    </citation>
    <scope>NUCLEOTIDE SEQUENCE</scope>
</reference>
<dbReference type="PROSITE" id="PS00280">
    <property type="entry name" value="BPTI_KUNITZ_1"/>
    <property type="match status" value="1"/>
</dbReference>
<dbReference type="SUPFAM" id="SSF57362">
    <property type="entry name" value="BPTI-like"/>
    <property type="match status" value="1"/>
</dbReference>
<proteinExistence type="predicted"/>
<keyword evidence="1" id="KW-0646">Protease inhibitor</keyword>
<dbReference type="PRINTS" id="PR00759">
    <property type="entry name" value="BASICPTASE"/>
</dbReference>
<dbReference type="Gene3D" id="4.10.410.10">
    <property type="entry name" value="Pancreatic trypsin inhibitor Kunitz domain"/>
    <property type="match status" value="1"/>
</dbReference>
<dbReference type="PANTHER" id="PTHR10083:SF374">
    <property type="entry name" value="BPTI_KUNITZ INHIBITOR DOMAIN-CONTAINING PROTEIN"/>
    <property type="match status" value="1"/>
</dbReference>
<feature type="domain" description="BPTI/Kunitz inhibitor" evidence="5">
    <location>
        <begin position="25"/>
        <end position="75"/>
    </location>
</feature>
<keyword evidence="7" id="KW-1185">Reference proteome</keyword>
<keyword evidence="4" id="KW-0732">Signal</keyword>
<feature type="signal peptide" evidence="4">
    <location>
        <begin position="1"/>
        <end position="21"/>
    </location>
</feature>
<reference evidence="6" key="2">
    <citation type="submission" date="2020-12" db="EMBL/GenBank/DDBJ databases">
        <authorList>
            <person name="Kanost M."/>
        </authorList>
    </citation>
    <scope>NUCLEOTIDE SEQUENCE</scope>
</reference>
<dbReference type="AlphaFoldDB" id="A0A921YTD2"/>
<evidence type="ECO:0000259" key="5">
    <source>
        <dbReference type="PROSITE" id="PS50279"/>
    </source>
</evidence>
<dbReference type="Proteomes" id="UP000791440">
    <property type="component" value="Unassembled WGS sequence"/>
</dbReference>
<dbReference type="SMART" id="SM00131">
    <property type="entry name" value="KU"/>
    <property type="match status" value="1"/>
</dbReference>
<keyword evidence="3" id="KW-1015">Disulfide bond</keyword>
<evidence type="ECO:0000256" key="1">
    <source>
        <dbReference type="ARBA" id="ARBA00022690"/>
    </source>
</evidence>
<evidence type="ECO:0000313" key="6">
    <source>
        <dbReference type="EMBL" id="KAG6445184.1"/>
    </source>
</evidence>
<dbReference type="GO" id="GO:0004867">
    <property type="term" value="F:serine-type endopeptidase inhibitor activity"/>
    <property type="evidence" value="ECO:0007669"/>
    <property type="project" value="UniProtKB-KW"/>
</dbReference>
<protein>
    <recommendedName>
        <fullName evidence="5">BPTI/Kunitz inhibitor domain-containing protein</fullName>
    </recommendedName>
</protein>
<name>A0A921YTD2_MANSE</name>
<evidence type="ECO:0000313" key="7">
    <source>
        <dbReference type="Proteomes" id="UP000791440"/>
    </source>
</evidence>
<gene>
    <name evidence="6" type="ORF">O3G_MSEX003782</name>
</gene>
<evidence type="ECO:0000256" key="3">
    <source>
        <dbReference type="ARBA" id="ARBA00023157"/>
    </source>
</evidence>
<organism evidence="6 7">
    <name type="scientific">Manduca sexta</name>
    <name type="common">Tobacco hawkmoth</name>
    <name type="synonym">Tobacco hornworm</name>
    <dbReference type="NCBI Taxonomy" id="7130"/>
    <lineage>
        <taxon>Eukaryota</taxon>
        <taxon>Metazoa</taxon>
        <taxon>Ecdysozoa</taxon>
        <taxon>Arthropoda</taxon>
        <taxon>Hexapoda</taxon>
        <taxon>Insecta</taxon>
        <taxon>Pterygota</taxon>
        <taxon>Neoptera</taxon>
        <taxon>Endopterygota</taxon>
        <taxon>Lepidoptera</taxon>
        <taxon>Glossata</taxon>
        <taxon>Ditrysia</taxon>
        <taxon>Bombycoidea</taxon>
        <taxon>Sphingidae</taxon>
        <taxon>Sphinginae</taxon>
        <taxon>Sphingini</taxon>
        <taxon>Manduca</taxon>
    </lineage>
</organism>
<keyword evidence="2" id="KW-0722">Serine protease inhibitor</keyword>